<feature type="transmembrane region" description="Helical" evidence="2">
    <location>
        <begin position="168"/>
        <end position="189"/>
    </location>
</feature>
<evidence type="ECO:0000313" key="4">
    <source>
        <dbReference type="Proteomes" id="UP000184267"/>
    </source>
</evidence>
<feature type="transmembrane region" description="Helical" evidence="2">
    <location>
        <begin position="129"/>
        <end position="148"/>
    </location>
</feature>
<comment type="caution">
    <text evidence="3">The sequence shown here is derived from an EMBL/GenBank/DDBJ whole genome shotgun (WGS) entry which is preliminary data.</text>
</comment>
<dbReference type="Proteomes" id="UP000184267">
    <property type="component" value="Unassembled WGS sequence"/>
</dbReference>
<keyword evidence="2" id="KW-1133">Transmembrane helix</keyword>
<feature type="transmembrane region" description="Helical" evidence="2">
    <location>
        <begin position="47"/>
        <end position="69"/>
    </location>
</feature>
<keyword evidence="2" id="KW-0472">Membrane</keyword>
<dbReference type="OMA" id="MSTCLAP"/>
<sequence length="317" mass="34629">MGSVFQNAFYIGNNFNTILYGIELTVYVLTIRALCRPGRRPCLGDKFLVIFSTVLLLLNTIFVATEAVFGEEMWIVNADYPGGQDAYLIDFASVWYQTFGTAASILLNLLSDAFLIYRCYIVWADVRIVLFPSVLFLATFALGISQLVASGIPHADYFAGFAQKLGTAYTSTIIALEIIVTALIYVRLLRLARTCGSSAAARRYTSGAAIFIESMALSTLCGIAYLVPYAMGSDISIFFLSIYVMSTCLAPMLIILRMTSGRAWTRHTTDTILTTTLGSEYPTATDTARTFGGDATTTAIGKDEEAGYSPTDAEPRR</sequence>
<gene>
    <name evidence="3" type="ORF">TRAPUB_13798</name>
</gene>
<feature type="region of interest" description="Disordered" evidence="1">
    <location>
        <begin position="292"/>
        <end position="317"/>
    </location>
</feature>
<keyword evidence="4" id="KW-1185">Reference proteome</keyword>
<evidence type="ECO:0000256" key="2">
    <source>
        <dbReference type="SAM" id="Phobius"/>
    </source>
</evidence>
<feature type="transmembrane region" description="Helical" evidence="2">
    <location>
        <begin position="17"/>
        <end position="35"/>
    </location>
</feature>
<proteinExistence type="predicted"/>
<dbReference type="OrthoDB" id="2796825at2759"/>
<protein>
    <submittedName>
        <fullName evidence="3">Uncharacterized protein</fullName>
    </submittedName>
</protein>
<evidence type="ECO:0000256" key="1">
    <source>
        <dbReference type="SAM" id="MobiDB-lite"/>
    </source>
</evidence>
<feature type="transmembrane region" description="Helical" evidence="2">
    <location>
        <begin position="94"/>
        <end position="117"/>
    </location>
</feature>
<name>A0A1M2VQA0_TRAPU</name>
<feature type="transmembrane region" description="Helical" evidence="2">
    <location>
        <begin position="237"/>
        <end position="256"/>
    </location>
</feature>
<evidence type="ECO:0000313" key="3">
    <source>
        <dbReference type="EMBL" id="OJT09730.1"/>
    </source>
</evidence>
<dbReference type="AlphaFoldDB" id="A0A1M2VQA0"/>
<organism evidence="3 4">
    <name type="scientific">Trametes pubescens</name>
    <name type="common">White-rot fungus</name>
    <dbReference type="NCBI Taxonomy" id="154538"/>
    <lineage>
        <taxon>Eukaryota</taxon>
        <taxon>Fungi</taxon>
        <taxon>Dikarya</taxon>
        <taxon>Basidiomycota</taxon>
        <taxon>Agaricomycotina</taxon>
        <taxon>Agaricomycetes</taxon>
        <taxon>Polyporales</taxon>
        <taxon>Polyporaceae</taxon>
        <taxon>Trametes</taxon>
    </lineage>
</organism>
<keyword evidence="2" id="KW-0812">Transmembrane</keyword>
<dbReference type="EMBL" id="MNAD01000882">
    <property type="protein sequence ID" value="OJT09730.1"/>
    <property type="molecule type" value="Genomic_DNA"/>
</dbReference>
<feature type="transmembrane region" description="Helical" evidence="2">
    <location>
        <begin position="210"/>
        <end position="231"/>
    </location>
</feature>
<reference evidence="3 4" key="1">
    <citation type="submission" date="2016-10" db="EMBL/GenBank/DDBJ databases">
        <title>Genome sequence of the basidiomycete white-rot fungus Trametes pubescens.</title>
        <authorList>
            <person name="Makela M.R."/>
            <person name="Granchi Z."/>
            <person name="Peng M."/>
            <person name="De Vries R.P."/>
            <person name="Grigoriev I."/>
            <person name="Riley R."/>
            <person name="Hilden K."/>
        </authorList>
    </citation>
    <scope>NUCLEOTIDE SEQUENCE [LARGE SCALE GENOMIC DNA]</scope>
    <source>
        <strain evidence="3 4">FBCC735</strain>
    </source>
</reference>
<accession>A0A1M2VQA0</accession>